<accession>A0A841GHM6</accession>
<dbReference type="PANTHER" id="PTHR11815">
    <property type="entry name" value="SUCCINYL-COA SYNTHETASE BETA CHAIN"/>
    <property type="match status" value="1"/>
</dbReference>
<organism evidence="7 8">
    <name type="scientific">Thermosipho japonicus</name>
    <dbReference type="NCBI Taxonomy" id="90323"/>
    <lineage>
        <taxon>Bacteria</taxon>
        <taxon>Thermotogati</taxon>
        <taxon>Thermotogota</taxon>
        <taxon>Thermotogae</taxon>
        <taxon>Thermotogales</taxon>
        <taxon>Fervidobacteriaceae</taxon>
        <taxon>Thermosipho</taxon>
    </lineage>
</organism>
<evidence type="ECO:0000256" key="5">
    <source>
        <dbReference type="PROSITE-ProRule" id="PRU00409"/>
    </source>
</evidence>
<dbReference type="InterPro" id="IPR005811">
    <property type="entry name" value="SUCC_ACL_C"/>
</dbReference>
<dbReference type="RefSeq" id="WP_184619814.1">
    <property type="nucleotide sequence ID" value="NZ_JACHEX010000005.1"/>
</dbReference>
<name>A0A841GHM6_9BACT</name>
<evidence type="ECO:0000256" key="1">
    <source>
        <dbReference type="ARBA" id="ARBA00022598"/>
    </source>
</evidence>
<dbReference type="EMBL" id="JACHEX010000005">
    <property type="protein sequence ID" value="MBB6063216.1"/>
    <property type="molecule type" value="Genomic_DNA"/>
</dbReference>
<dbReference type="PIRSF" id="PIRSF001554">
    <property type="entry name" value="SucCS_beta"/>
    <property type="match status" value="1"/>
</dbReference>
<keyword evidence="4" id="KW-0460">Magnesium</keyword>
<dbReference type="GO" id="GO:0046872">
    <property type="term" value="F:metal ion binding"/>
    <property type="evidence" value="ECO:0007669"/>
    <property type="project" value="UniProtKB-KW"/>
</dbReference>
<proteinExistence type="predicted"/>
<comment type="caution">
    <text evidence="7">The sequence shown here is derived from an EMBL/GenBank/DDBJ whole genome shotgun (WGS) entry which is preliminary data.</text>
</comment>
<dbReference type="GO" id="GO:0006099">
    <property type="term" value="P:tricarboxylic acid cycle"/>
    <property type="evidence" value="ECO:0007669"/>
    <property type="project" value="InterPro"/>
</dbReference>
<dbReference type="PANTHER" id="PTHR11815:SF10">
    <property type="entry name" value="SUCCINATE--COA LIGASE [GDP-FORMING] SUBUNIT BETA, MITOCHONDRIAL"/>
    <property type="match status" value="1"/>
</dbReference>
<dbReference type="Proteomes" id="UP000555828">
    <property type="component" value="Unassembled WGS sequence"/>
</dbReference>
<dbReference type="Gene3D" id="3.40.50.261">
    <property type="entry name" value="Succinyl-CoA synthetase domains"/>
    <property type="match status" value="1"/>
</dbReference>
<sequence>MKIHEFVGKKLLKESGIETPKGYVIKNSDSLQVKFLPAVLKSQVLVGSRMKAGGILFANTKDEFFTNASNLLEKEIRGEKPYAILVEEKINIKHEYYISLYIDRIEKDIKILFSENGGIEIENNKNNILNLSINDYKKLPDKFHDIVIKLHKLFTEKDLILLEINPFAEDENGKLIALDCVMHLDDNALFRQKWAREFVNDSYPFHFVKLDGDIGIIGCGAGIVMATMDAVNLYGGKPANFLDLGGGANSNVTLEALRLLKSLNVKKIIMNIFGGITKCDEIAKAIVKFKNENKNLPIFVRITGTNEEEAKQILDENNIAYFDDMYEMIKFAIRGEYQ</sequence>
<dbReference type="GO" id="GO:0042709">
    <property type="term" value="C:succinate-CoA ligase complex"/>
    <property type="evidence" value="ECO:0007669"/>
    <property type="project" value="TreeGrafter"/>
</dbReference>
<dbReference type="PROSITE" id="PS50975">
    <property type="entry name" value="ATP_GRASP"/>
    <property type="match status" value="1"/>
</dbReference>
<evidence type="ECO:0000313" key="8">
    <source>
        <dbReference type="Proteomes" id="UP000555828"/>
    </source>
</evidence>
<dbReference type="GO" id="GO:0005524">
    <property type="term" value="F:ATP binding"/>
    <property type="evidence" value="ECO:0007669"/>
    <property type="project" value="UniProtKB-UniRule"/>
</dbReference>
<keyword evidence="2" id="KW-0479">Metal-binding</keyword>
<feature type="domain" description="ATP-grasp" evidence="6">
    <location>
        <begin position="9"/>
        <end position="207"/>
    </location>
</feature>
<dbReference type="Gene3D" id="3.30.1490.20">
    <property type="entry name" value="ATP-grasp fold, A domain"/>
    <property type="match status" value="1"/>
</dbReference>
<keyword evidence="3 5" id="KW-0547">Nucleotide-binding</keyword>
<keyword evidence="5" id="KW-0067">ATP-binding</keyword>
<keyword evidence="1 7" id="KW-0436">Ligase</keyword>
<protein>
    <submittedName>
        <fullName evidence="7">Succinyl-CoA synthetase beta subunit</fullName>
        <ecNumber evidence="7">6.2.1.5</ecNumber>
    </submittedName>
</protein>
<dbReference type="GO" id="GO:0004775">
    <property type="term" value="F:succinate-CoA ligase (ADP-forming) activity"/>
    <property type="evidence" value="ECO:0007669"/>
    <property type="project" value="UniProtKB-EC"/>
</dbReference>
<dbReference type="InterPro" id="IPR011761">
    <property type="entry name" value="ATP-grasp"/>
</dbReference>
<dbReference type="InterPro" id="IPR013815">
    <property type="entry name" value="ATP_grasp_subdomain_1"/>
</dbReference>
<dbReference type="InterPro" id="IPR013650">
    <property type="entry name" value="ATP-grasp_succ-CoA_synth-type"/>
</dbReference>
<reference evidence="7 8" key="1">
    <citation type="submission" date="2020-08" db="EMBL/GenBank/DDBJ databases">
        <title>Genomic Encyclopedia of Type Strains, Phase IV (KMG-IV): sequencing the most valuable type-strain genomes for metagenomic binning, comparative biology and taxonomic classification.</title>
        <authorList>
            <person name="Goeker M."/>
        </authorList>
    </citation>
    <scope>NUCLEOTIDE SEQUENCE [LARGE SCALE GENOMIC DNA]</scope>
    <source>
        <strain evidence="7 8">DSM 13481</strain>
    </source>
</reference>
<evidence type="ECO:0000259" key="6">
    <source>
        <dbReference type="PROSITE" id="PS50975"/>
    </source>
</evidence>
<dbReference type="EC" id="6.2.1.5" evidence="7"/>
<dbReference type="SUPFAM" id="SSF52210">
    <property type="entry name" value="Succinyl-CoA synthetase domains"/>
    <property type="match status" value="1"/>
</dbReference>
<keyword evidence="8" id="KW-1185">Reference proteome</keyword>
<evidence type="ECO:0000256" key="2">
    <source>
        <dbReference type="ARBA" id="ARBA00022723"/>
    </source>
</evidence>
<dbReference type="InterPro" id="IPR005809">
    <property type="entry name" value="Succ_CoA_ligase-like_bsu"/>
</dbReference>
<evidence type="ECO:0000313" key="7">
    <source>
        <dbReference type="EMBL" id="MBB6063216.1"/>
    </source>
</evidence>
<dbReference type="InterPro" id="IPR016102">
    <property type="entry name" value="Succinyl-CoA_synth-like"/>
</dbReference>
<dbReference type="Pfam" id="PF00549">
    <property type="entry name" value="Ligase_CoA"/>
    <property type="match status" value="1"/>
</dbReference>
<evidence type="ECO:0000256" key="3">
    <source>
        <dbReference type="ARBA" id="ARBA00022741"/>
    </source>
</evidence>
<gene>
    <name evidence="7" type="ORF">HNP65_001680</name>
</gene>
<dbReference type="SUPFAM" id="SSF56059">
    <property type="entry name" value="Glutathione synthetase ATP-binding domain-like"/>
    <property type="match status" value="1"/>
</dbReference>
<evidence type="ECO:0000256" key="4">
    <source>
        <dbReference type="ARBA" id="ARBA00022842"/>
    </source>
</evidence>
<dbReference type="AlphaFoldDB" id="A0A841GHM6"/>
<dbReference type="Gene3D" id="3.30.470.20">
    <property type="entry name" value="ATP-grasp fold, B domain"/>
    <property type="match status" value="1"/>
</dbReference>
<dbReference type="Pfam" id="PF08442">
    <property type="entry name" value="ATP-grasp_2"/>
    <property type="match status" value="1"/>
</dbReference>
<dbReference type="GO" id="GO:0006104">
    <property type="term" value="P:succinyl-CoA metabolic process"/>
    <property type="evidence" value="ECO:0007669"/>
    <property type="project" value="TreeGrafter"/>
</dbReference>